<sequence>MTTRAITSAARSTARRGALTAGAILAVGSLAVLTGCSGGGTEPAASADPDEKVTLNFAWWGDASRAERYEAAIDLFEEQNPNITIQTSFASFGDYWTARNTEAASRTLPDVFQMDLAYLAEYGGFGHALPLDEYLGDTIATDAIEPSLVEAGAVDDQIFGLASSSSTLATLFNGPLLEQLGVEVPEGPLTWDEYDDLLAEVSAAGASGDPVVYGSLDYTQYFWLFQIWLGQQGLSFIEDGELGFEQADLADWWSRSATIQESGGAMPAERQAQFEGVDALGAAEIASDISWANFLPRFSEGPAAPELSLAMPPYDDEDNTGMFLKPGLMLSIGTNSEHPAQAAAFIDFLVNDPEVGAIFGMSRGVPASATAAEGIEASGLDEQILAYQEAVADKLDGQAPPAVQGLGTLEQTFVTISQDVAYGAATPGEAAERWFAEAENALK</sequence>
<protein>
    <submittedName>
        <fullName evidence="1">Extracellular solute-binding protein</fullName>
    </submittedName>
</protein>
<reference evidence="2" key="1">
    <citation type="journal article" date="2019" name="Int. J. Syst. Evol. Microbiol.">
        <title>The Global Catalogue of Microorganisms (GCM) 10K type strain sequencing project: providing services to taxonomists for standard genome sequencing and annotation.</title>
        <authorList>
            <consortium name="The Broad Institute Genomics Platform"/>
            <consortium name="The Broad Institute Genome Sequencing Center for Infectious Disease"/>
            <person name="Wu L."/>
            <person name="Ma J."/>
        </authorList>
    </citation>
    <scope>NUCLEOTIDE SEQUENCE [LARGE SCALE GENOMIC DNA]</scope>
    <source>
        <strain evidence="2">JCM 18959</strain>
    </source>
</reference>
<dbReference type="InterPro" id="IPR050490">
    <property type="entry name" value="Bact_solute-bd_prot1"/>
</dbReference>
<evidence type="ECO:0000313" key="2">
    <source>
        <dbReference type="Proteomes" id="UP001501407"/>
    </source>
</evidence>
<dbReference type="Pfam" id="PF01547">
    <property type="entry name" value="SBP_bac_1"/>
    <property type="match status" value="1"/>
</dbReference>
<dbReference type="SUPFAM" id="SSF53850">
    <property type="entry name" value="Periplasmic binding protein-like II"/>
    <property type="match status" value="1"/>
</dbReference>
<dbReference type="PANTHER" id="PTHR43649">
    <property type="entry name" value="ARABINOSE-BINDING PROTEIN-RELATED"/>
    <property type="match status" value="1"/>
</dbReference>
<organism evidence="1 2">
    <name type="scientific">Microbacterium yannicii</name>
    <dbReference type="NCBI Taxonomy" id="671622"/>
    <lineage>
        <taxon>Bacteria</taxon>
        <taxon>Bacillati</taxon>
        <taxon>Actinomycetota</taxon>
        <taxon>Actinomycetes</taxon>
        <taxon>Micrococcales</taxon>
        <taxon>Microbacteriaceae</taxon>
        <taxon>Microbacterium</taxon>
    </lineage>
</organism>
<dbReference type="PANTHER" id="PTHR43649:SF30">
    <property type="entry name" value="ABC TRANSPORTER SUBSTRATE-BINDING PROTEIN"/>
    <property type="match status" value="1"/>
</dbReference>
<gene>
    <name evidence="1" type="ORF">GCM10025760_22150</name>
</gene>
<dbReference type="InterPro" id="IPR006059">
    <property type="entry name" value="SBP"/>
</dbReference>
<dbReference type="RefSeq" id="WP_194414638.1">
    <property type="nucleotide sequence ID" value="NZ_BAABKZ010000002.1"/>
</dbReference>
<dbReference type="EMBL" id="BAABKZ010000002">
    <property type="protein sequence ID" value="GAA5092865.1"/>
    <property type="molecule type" value="Genomic_DNA"/>
</dbReference>
<name>A0ABP9M8C4_9MICO</name>
<dbReference type="Proteomes" id="UP001501407">
    <property type="component" value="Unassembled WGS sequence"/>
</dbReference>
<evidence type="ECO:0000313" key="1">
    <source>
        <dbReference type="EMBL" id="GAA5092865.1"/>
    </source>
</evidence>
<keyword evidence="2" id="KW-1185">Reference proteome</keyword>
<comment type="caution">
    <text evidence="1">The sequence shown here is derived from an EMBL/GenBank/DDBJ whole genome shotgun (WGS) entry which is preliminary data.</text>
</comment>
<proteinExistence type="predicted"/>
<dbReference type="Gene3D" id="3.40.190.10">
    <property type="entry name" value="Periplasmic binding protein-like II"/>
    <property type="match status" value="2"/>
</dbReference>
<accession>A0ABP9M8C4</accession>